<dbReference type="Gramene" id="Bo7g079900.1">
    <property type="protein sequence ID" value="Bo7g079900.1"/>
    <property type="gene ID" value="Bo7g079900"/>
</dbReference>
<dbReference type="PANTHER" id="PTHR45023:SF4">
    <property type="entry name" value="GLYCINE-RICH PROTEIN-RELATED"/>
    <property type="match status" value="1"/>
</dbReference>
<feature type="compositionally biased region" description="Polar residues" evidence="1">
    <location>
        <begin position="185"/>
        <end position="194"/>
    </location>
</feature>
<dbReference type="InterPro" id="IPR001005">
    <property type="entry name" value="SANT/Myb"/>
</dbReference>
<evidence type="ECO:0000313" key="4">
    <source>
        <dbReference type="Proteomes" id="UP000032141"/>
    </source>
</evidence>
<reference evidence="3" key="2">
    <citation type="submission" date="2015-03" db="UniProtKB">
        <authorList>
            <consortium name="EnsemblPlants"/>
        </authorList>
    </citation>
    <scope>IDENTIFICATION</scope>
</reference>
<dbReference type="Proteomes" id="UP000032141">
    <property type="component" value="Chromosome C7"/>
</dbReference>
<organism evidence="3 4">
    <name type="scientific">Brassica oleracea var. oleracea</name>
    <dbReference type="NCBI Taxonomy" id="109376"/>
    <lineage>
        <taxon>Eukaryota</taxon>
        <taxon>Viridiplantae</taxon>
        <taxon>Streptophyta</taxon>
        <taxon>Embryophyta</taxon>
        <taxon>Tracheophyta</taxon>
        <taxon>Spermatophyta</taxon>
        <taxon>Magnoliopsida</taxon>
        <taxon>eudicotyledons</taxon>
        <taxon>Gunneridae</taxon>
        <taxon>Pentapetalae</taxon>
        <taxon>rosids</taxon>
        <taxon>malvids</taxon>
        <taxon>Brassicales</taxon>
        <taxon>Brassicaceae</taxon>
        <taxon>Brassiceae</taxon>
        <taxon>Brassica</taxon>
    </lineage>
</organism>
<feature type="region of interest" description="Disordered" evidence="1">
    <location>
        <begin position="181"/>
        <end position="210"/>
    </location>
</feature>
<dbReference type="AlphaFoldDB" id="A0A0D3DA82"/>
<dbReference type="STRING" id="109376.A0A0D3DA82"/>
<evidence type="ECO:0000259" key="2">
    <source>
        <dbReference type="PROSITE" id="PS50090"/>
    </source>
</evidence>
<evidence type="ECO:0000313" key="3">
    <source>
        <dbReference type="EnsemblPlants" id="Bo7g079900.1"/>
    </source>
</evidence>
<accession>A0A0D3DA82</accession>
<dbReference type="PROSITE" id="PS50090">
    <property type="entry name" value="MYB_LIKE"/>
    <property type="match status" value="1"/>
</dbReference>
<feature type="domain" description="Myb-like" evidence="2">
    <location>
        <begin position="49"/>
        <end position="119"/>
    </location>
</feature>
<dbReference type="EnsemblPlants" id="Bo7g079900.1">
    <property type="protein sequence ID" value="Bo7g079900.1"/>
    <property type="gene ID" value="Bo7g079900"/>
</dbReference>
<name>A0A0D3DA82_BRAOL</name>
<protein>
    <recommendedName>
        <fullName evidence="2">Myb-like domain-containing protein</fullName>
    </recommendedName>
</protein>
<reference evidence="3 4" key="1">
    <citation type="journal article" date="2014" name="Genome Biol.">
        <title>Transcriptome and methylome profiling reveals relics of genome dominance in the mesopolyploid Brassica oleracea.</title>
        <authorList>
            <person name="Parkin I.A."/>
            <person name="Koh C."/>
            <person name="Tang H."/>
            <person name="Robinson S.J."/>
            <person name="Kagale S."/>
            <person name="Clarke W.E."/>
            <person name="Town C.D."/>
            <person name="Nixon J."/>
            <person name="Krishnakumar V."/>
            <person name="Bidwell S.L."/>
            <person name="Denoeud F."/>
            <person name="Belcram H."/>
            <person name="Links M.G."/>
            <person name="Just J."/>
            <person name="Clarke C."/>
            <person name="Bender T."/>
            <person name="Huebert T."/>
            <person name="Mason A.S."/>
            <person name="Pires J.C."/>
            <person name="Barker G."/>
            <person name="Moore J."/>
            <person name="Walley P.G."/>
            <person name="Manoli S."/>
            <person name="Batley J."/>
            <person name="Edwards D."/>
            <person name="Nelson M.N."/>
            <person name="Wang X."/>
            <person name="Paterson A.H."/>
            <person name="King G."/>
            <person name="Bancroft I."/>
            <person name="Chalhoub B."/>
            <person name="Sharpe A.G."/>
        </authorList>
    </citation>
    <scope>NUCLEOTIDE SEQUENCE</scope>
    <source>
        <strain evidence="3 4">cv. TO1000</strain>
    </source>
</reference>
<proteinExistence type="predicted"/>
<dbReference type="HOGENOM" id="CLU_012390_0_0_1"/>
<sequence length="273" mass="31077">MDSYPSSHTSKFVELLNSQQSISFGNYEESVSLSSSQAFGTEDGGESGTQRRERRKWTPADDIVLISSWLNTSKYPVVSNEQRSGTFWSRIAAYFAASRQDGGCEREALHCKQRWHKINELVCNFCGAYEAASREKTSGQNGNDVLKLAHQIFYTNHKNKLLMEHAWKELRNDQKWCEASAAKNEGNSSSSQATDMKRPLGVKASKAHGKKTVAEEKAMKEFETMWSIRQHDLALKERLSKMRLLYSLIAKKKPLLEYEEALKKKLINELLLS</sequence>
<keyword evidence="4" id="KW-1185">Reference proteome</keyword>
<evidence type="ECO:0000256" key="1">
    <source>
        <dbReference type="SAM" id="MobiDB-lite"/>
    </source>
</evidence>
<feature type="region of interest" description="Disordered" evidence="1">
    <location>
        <begin position="34"/>
        <end position="56"/>
    </location>
</feature>
<dbReference type="PANTHER" id="PTHR45023">
    <property type="match status" value="1"/>
</dbReference>